<dbReference type="Gene3D" id="3.40.47.10">
    <property type="match status" value="2"/>
</dbReference>
<evidence type="ECO:0000256" key="3">
    <source>
        <dbReference type="ARBA" id="ARBA00022450"/>
    </source>
</evidence>
<dbReference type="Gene3D" id="3.30.70.3290">
    <property type="match status" value="2"/>
</dbReference>
<comment type="pathway">
    <text evidence="2">Antibiotic biosynthesis.</text>
</comment>
<dbReference type="InterPro" id="IPR032821">
    <property type="entry name" value="PKS_assoc"/>
</dbReference>
<dbReference type="Pfam" id="PF16197">
    <property type="entry name" value="KAsynt_C_assoc"/>
    <property type="match status" value="2"/>
</dbReference>
<comment type="cofactor">
    <cofactor evidence="1">
        <name>pantetheine 4'-phosphate</name>
        <dbReference type="ChEBI" id="CHEBI:47942"/>
    </cofactor>
</comment>
<dbReference type="SUPFAM" id="SSF52151">
    <property type="entry name" value="FabD/lysophospholipase-like"/>
    <property type="match status" value="2"/>
</dbReference>
<protein>
    <submittedName>
        <fullName evidence="14">Acyl transferase domain-containing protein/acyl carrier protein</fullName>
    </submittedName>
</protein>
<organism evidence="14 15">
    <name type="scientific">Amycolatopsis umgeniensis</name>
    <dbReference type="NCBI Taxonomy" id="336628"/>
    <lineage>
        <taxon>Bacteria</taxon>
        <taxon>Bacillati</taxon>
        <taxon>Actinomycetota</taxon>
        <taxon>Actinomycetes</taxon>
        <taxon>Pseudonocardiales</taxon>
        <taxon>Pseudonocardiaceae</taxon>
        <taxon>Amycolatopsis</taxon>
    </lineage>
</organism>
<dbReference type="Gene3D" id="3.40.366.10">
    <property type="entry name" value="Malonyl-Coenzyme A Acyl Carrier Protein, domain 2"/>
    <property type="match status" value="2"/>
</dbReference>
<dbReference type="SMART" id="SM01294">
    <property type="entry name" value="PKS_PP_betabranch"/>
    <property type="match status" value="2"/>
</dbReference>
<dbReference type="Gene3D" id="3.10.129.110">
    <property type="entry name" value="Polyketide synthase dehydratase"/>
    <property type="match status" value="3"/>
</dbReference>
<dbReference type="Proteomes" id="UP000580861">
    <property type="component" value="Unassembled WGS sequence"/>
</dbReference>
<sequence>MSDEQKLRDYLKRAIADAQDVRKRLREVQDKAREPIAIVGMACRYPGGVATPDDLWRLVSEERDAISLFPADRQWDVERLYDPDPDQVGKSTTRHGGFLDAVDGFDPGFFGMSPREALAADPQQRLLLEVAWEAFEHAGVVPDSLRGSRTGVFTGVMYNDYGSRPDLPPDEFEGYLLSGSAGSIASGRLSYTFGLQGPAVTVDTACSSSLVALHLAANALRQGECDLALAGGATVMSTPTGFVEFSRLRGLAPDGRCKSFAAGADGTAWAEGVGLLLVERLSDARRNGHQVLAVLRGSAVNQDGASNGLTAPNGPSQERVIRQALGNAGLSASDVDVVEAHGTGTRLGDPIEAQALMATYGQDRERPLWLGSLKSNIGHAQAAAGVGGVIKMVQAMRHGVLPKSLHIDQPSPEVDWTSGAVSLLTEARPWPGSERRAGVSSFGFGGTNAHVIIEEGDPIEAGTRPGAGVLPLVLSAKSADAVADQARRLAPLLADERIEPADVAYSLAVGRTAFEHRAVVVGTDRDELLAGLDSVTARRVAGGKTAFLFTGQGSQRAGMGLELYEAFPVFARAFDEVCDESLREVIASGVDLDQTGWAQPALFAIEVALFRLLESWGVRPDFVAGHSIGEIAAAHVAGVFSLEDALTLVRARGRLMQQLPLGGAMVAIQAREEDVPLAAGVGIAAINGPDSVVISGVEGKVLELAGKFAKTKRLSVSHAFHSPLMEPMLGEFRSVVEGLEFGPADIAAVSTVSGRVVSGEWSTAEYWVRQVREPVRFMDAVRTLAEEGVGTFVEVGPDAVLTAMVGDLLDDVDAVPVQRRDRPEAKTLVRAVAGLPVVDWPAFFSGGDARMIALPAYPFQRDRYWLAPSAGTRDAVGLGLEPADHPLLGAAVEVADGETTVLTGRLSVEAQPWLADHAVRGTVLVPGTAFVELALRAAEFAGHARIDELTISAPLSLPERESVQVQAIVGADGAFALYSRREDTWVRHAGGLLARASGDGTALAAWPPEATELDIADLYDDLADRGYGYGPAFQGLRRAWRAGSDVFAEIALPEAVSTDSFLLHPALLDAALHASLVGDGERMVLPFSWSGVEIHSAGASVCRVKLTRTGQDTLSVVLADATGLPVATVESLVLRAPSAGALRETDGLYGIDWVRPEPGSGEDDGFEIVHVPRTTGIPVPDAAREATHHVLGLLRAHTDPAPLVVVTRNALAVRGEDVDPAHAGVWGLVRSAQSENPGRFVLVDVDGDVDEATLAAVVATEEPQAAVRDGGILVPRLAKRASRETAAVDWTRGRVLITGGTGELGAVVARHLVSAHGVRDLLLVSRRGLDAPGAAELRDELGAEVVACDIADRESLRELLERHPVTAVVHTAGVVDDGVLGSLTADQVDRVLRPKVDAAWNLHELTGELAAFVVFSSISGVLGGPGQANYAAGNTFLDALAQHRRANGLPATSLAWGLWEQTSGITGGLGEVDLKRMARNGLLPLTSEHALALFDTAQGADDAALTVTRFDTASLRARGEDLPSLLSGLVPARRTARATGSLARRLATLDEGEREAVLLDIVLAQVASVLGHTDPAAIDGGRPLQEIGFDSLTAVELRNQLATSTGLRLPTTLVFDHPTPVALARFVAREMSGKRAEPVRAVASSRTSEPIAIVGMACRYPGDVGSPEDLWRLVAEERDAISAFPDRRGWPEDLFAPDPDLRGKSYVREGGFLHDADEFDAGFFGISPREAHAMDPQQRLLLETAWESLESAGIDPHALRGSKAGVFAGMMYYDYASRVRNVPDDLEGMLASGNAGSVLSGRLAYTFGLEGPAVTVDTACSSSLVALHLAANALRQGECDLALAGGVTVMSTPTAFVEFSRQRGLAPDGRCKPFAAGADGTAWGEGAGLLVLERLSDARRNGHRILAVVRGSAVNQDGASNGLTAPNGPSQERVIRQALADARLEPSDVDAVEAHGTGTTLGDPIEAQALMATYGQERERPLWLGSLKSNIGHAQAAAGVGGVIKMVQAMRHGVLPKTLHVDAPSPHVEWDAGAVSLLTEAHSWPETGAPRRVGVSSFGISGTNAHVIIEQGEPVEAGERADLPVVPLVLSAKSPEALVEQADRLASFVEESRPDLIEVGRSLAVGRADFDHRTAVTGATHDEIVDGLRSVTARRVTGGKTAFLFTGQGSQRAGMGLELYETFPVFARAFDEVCDDSLREVIASGTDLDQTGWAQPALFAIEVALYRLLESWGVRPDFVAGHSIGEIAAAHVAGVFSLADALTLVRARGRLMQQLPSGGAMVAIQAREEDVSLVDGVGIAAVNGPDSVVISGVEDRVLEIAASFAKTKRLAVSHAFHSPLMEPMLDEFRGVVEGLTLGEPAIPAVSTVTGRSVTSEWSTPDYWVDQVRLPVRFADAAGALAEAGARTYVEIGPDAVLTALIDDGDAVALQRRGQPETTALITALGDLYTAGVTPEWTEFFTGAGRLIDLPTYAFQRGRYWLADGAEEPLLGPAVPVAGSTEVLFSGTVSRRRQAWLDEHAVVPSALFVELALRAADESGFAGVDELTYVAGLPVPERAADLQLRVDTASRRFTIHARTDDEWTLHAEGLLAADVVPAPEPGEVRGETFEIEEDASAFGIHPALLDAVVRREGNPARWRGVRLYATGARGVRLAAADPLLLTDESGLPVVTIDEVITGDVPVPGGLGTGRSLFRVDWQRIELDTKSTVDIEHLVASDTVGTLGRVREFLAEAGDTTLVVTTSGAVRVGTESPDLEAAAILAELRSAQTEFPERLVLVDTLGALPSEVGAAIAGAGETQAALRDGEVFVPRLVRAAADRKDFVWGDGAVLVLGGTGAIGGLVAEHLVTEHGVSRLVLAGRRGEGTPELRERLGAAEVTFVSCDVTDPAALAAVLGEHPVSAVVHAAGVPDVRHLRELLPETTPLVLFSSDPGRPGNALFDALAERGNTISIGWGPWETPGVTERDRKRHALHGVLTLAPAEGLALLDAALGTGLSSVIAASLDLAAVRASGYVPPLLRGLIKAPAKRTVGPDALTSRLTGLSVEEQHEVLLDVVRAEVAAVLALPEGHAVRADQPFLDLGFDSMTAVELRNRLKARTGEQLPATVVFGHPTPDALAGLLRSRLVADGSSSIFDELDRLQEVLVGVPADDARRDTITTRLRTILSRWSEPHAASAPAEDVTSRIEAASTDEILAFIDNELGRTVS</sequence>
<dbReference type="InterPro" id="IPR016035">
    <property type="entry name" value="Acyl_Trfase/lysoPLipase"/>
</dbReference>
<dbReference type="SUPFAM" id="SSF53901">
    <property type="entry name" value="Thiolase-like"/>
    <property type="match status" value="2"/>
</dbReference>
<feature type="domain" description="Carrier" evidence="11">
    <location>
        <begin position="3043"/>
        <end position="3121"/>
    </location>
</feature>
<accession>A0A841BEV2</accession>
<dbReference type="GO" id="GO:0031177">
    <property type="term" value="F:phosphopantetheine binding"/>
    <property type="evidence" value="ECO:0007669"/>
    <property type="project" value="InterPro"/>
</dbReference>
<dbReference type="RefSeq" id="WP_184903728.1">
    <property type="nucleotide sequence ID" value="NZ_JACHMX010000001.1"/>
</dbReference>
<keyword evidence="7" id="KW-0045">Antibiotic biosynthesis</keyword>
<dbReference type="InterPro" id="IPR020841">
    <property type="entry name" value="PKS_Beta-ketoAc_synthase_dom"/>
</dbReference>
<dbReference type="SMART" id="SM00822">
    <property type="entry name" value="PKS_KR"/>
    <property type="match status" value="2"/>
</dbReference>
<evidence type="ECO:0000313" key="15">
    <source>
        <dbReference type="Proteomes" id="UP000580861"/>
    </source>
</evidence>
<dbReference type="SMART" id="SM00825">
    <property type="entry name" value="PKS_KS"/>
    <property type="match status" value="2"/>
</dbReference>
<dbReference type="GO" id="GO:0004315">
    <property type="term" value="F:3-oxoacyl-[acyl-carrier-protein] synthase activity"/>
    <property type="evidence" value="ECO:0007669"/>
    <property type="project" value="InterPro"/>
</dbReference>
<dbReference type="SMART" id="SM00823">
    <property type="entry name" value="PKS_PP"/>
    <property type="match status" value="2"/>
</dbReference>
<dbReference type="Gene3D" id="1.10.1200.10">
    <property type="entry name" value="ACP-like"/>
    <property type="match status" value="2"/>
</dbReference>
<dbReference type="InterPro" id="IPR001227">
    <property type="entry name" value="Ac_transferase_dom_sf"/>
</dbReference>
<dbReference type="Pfam" id="PF08659">
    <property type="entry name" value="KR"/>
    <property type="match status" value="2"/>
</dbReference>
<dbReference type="InterPro" id="IPR042104">
    <property type="entry name" value="PKS_dehydratase_sf"/>
</dbReference>
<evidence type="ECO:0000256" key="1">
    <source>
        <dbReference type="ARBA" id="ARBA00001957"/>
    </source>
</evidence>
<dbReference type="CDD" id="cd08956">
    <property type="entry name" value="KR_3_FAS_SDR_x"/>
    <property type="match status" value="1"/>
</dbReference>
<dbReference type="InterPro" id="IPR049551">
    <property type="entry name" value="PKS_DH_C"/>
</dbReference>
<reference evidence="14 15" key="1">
    <citation type="submission" date="2020-08" db="EMBL/GenBank/DDBJ databases">
        <title>Sequencing the genomes of 1000 actinobacteria strains.</title>
        <authorList>
            <person name="Klenk H.-P."/>
        </authorList>
    </citation>
    <scope>NUCLEOTIDE SEQUENCE [LARGE SCALE GENOMIC DNA]</scope>
    <source>
        <strain evidence="14 15">DSM 45272</strain>
    </source>
</reference>
<evidence type="ECO:0000256" key="6">
    <source>
        <dbReference type="ARBA" id="ARBA00022737"/>
    </source>
</evidence>
<dbReference type="SMART" id="SM00827">
    <property type="entry name" value="PKS_AT"/>
    <property type="match status" value="2"/>
</dbReference>
<dbReference type="InterPro" id="IPR049552">
    <property type="entry name" value="PKS_DH_N"/>
</dbReference>
<keyword evidence="8" id="KW-0511">Multifunctional enzyme</keyword>
<dbReference type="InterPro" id="IPR055123">
    <property type="entry name" value="SpnB-like_Rossmann"/>
</dbReference>
<dbReference type="Pfam" id="PF22953">
    <property type="entry name" value="SpnB_Rossmann"/>
    <property type="match status" value="1"/>
</dbReference>
<dbReference type="PROSITE" id="PS52004">
    <property type="entry name" value="KS3_2"/>
    <property type="match status" value="2"/>
</dbReference>
<feature type="domain" description="PKS/mFAS DH" evidence="13">
    <location>
        <begin position="885"/>
        <end position="1143"/>
    </location>
</feature>
<dbReference type="GO" id="GO:0006633">
    <property type="term" value="P:fatty acid biosynthetic process"/>
    <property type="evidence" value="ECO:0007669"/>
    <property type="project" value="InterPro"/>
</dbReference>
<dbReference type="SMART" id="SM00826">
    <property type="entry name" value="PKS_DH"/>
    <property type="match status" value="2"/>
</dbReference>
<dbReference type="InterPro" id="IPR014031">
    <property type="entry name" value="Ketoacyl_synth_C"/>
</dbReference>
<dbReference type="InterPro" id="IPR014030">
    <property type="entry name" value="Ketoacyl_synth_N"/>
</dbReference>
<dbReference type="PANTHER" id="PTHR43775:SF51">
    <property type="entry name" value="INACTIVE PHENOLPHTHIOCEROL SYNTHESIS POLYKETIDE SYNTHASE TYPE I PKS1-RELATED"/>
    <property type="match status" value="1"/>
</dbReference>
<dbReference type="Pfam" id="PF00109">
    <property type="entry name" value="ketoacyl-synt"/>
    <property type="match status" value="2"/>
</dbReference>
<proteinExistence type="predicted"/>
<dbReference type="InterPro" id="IPR020806">
    <property type="entry name" value="PKS_PP-bd"/>
</dbReference>
<dbReference type="InterPro" id="IPR018201">
    <property type="entry name" value="Ketoacyl_synth_AS"/>
</dbReference>
<gene>
    <name evidence="14" type="ORF">HDA45_007617</name>
</gene>
<evidence type="ECO:0000259" key="11">
    <source>
        <dbReference type="PROSITE" id="PS50075"/>
    </source>
</evidence>
<dbReference type="Pfam" id="PF21089">
    <property type="entry name" value="PKS_DH_N"/>
    <property type="match status" value="2"/>
</dbReference>
<feature type="domain" description="Ketosynthase family 3 (KS3)" evidence="12">
    <location>
        <begin position="1648"/>
        <end position="2071"/>
    </location>
</feature>
<dbReference type="CDD" id="cd00833">
    <property type="entry name" value="PKS"/>
    <property type="match status" value="2"/>
</dbReference>
<dbReference type="InterPro" id="IPR050091">
    <property type="entry name" value="PKS_NRPS_Biosynth_Enz"/>
</dbReference>
<keyword evidence="5 14" id="KW-0808">Transferase</keyword>
<evidence type="ECO:0000256" key="10">
    <source>
        <dbReference type="PROSITE-ProRule" id="PRU01363"/>
    </source>
</evidence>
<dbReference type="InterPro" id="IPR036291">
    <property type="entry name" value="NAD(P)-bd_dom_sf"/>
</dbReference>
<evidence type="ECO:0000256" key="9">
    <source>
        <dbReference type="ARBA" id="ARBA00023315"/>
    </source>
</evidence>
<feature type="active site" description="Proton donor; for dehydratase activity" evidence="10">
    <location>
        <position position="1069"/>
    </location>
</feature>
<keyword evidence="15" id="KW-1185">Reference proteome</keyword>
<dbReference type="Pfam" id="PF14765">
    <property type="entry name" value="PS-DH"/>
    <property type="match status" value="1"/>
</dbReference>
<dbReference type="InterPro" id="IPR013968">
    <property type="entry name" value="PKS_KR"/>
</dbReference>
<dbReference type="InterPro" id="IPR049900">
    <property type="entry name" value="PKS_mFAS_DH"/>
</dbReference>
<dbReference type="SUPFAM" id="SSF47336">
    <property type="entry name" value="ACP-like"/>
    <property type="match status" value="2"/>
</dbReference>
<dbReference type="PROSITE" id="PS52019">
    <property type="entry name" value="PKS_MFAS_DH"/>
    <property type="match status" value="1"/>
</dbReference>
<evidence type="ECO:0000256" key="8">
    <source>
        <dbReference type="ARBA" id="ARBA00023268"/>
    </source>
</evidence>
<dbReference type="InterPro" id="IPR016039">
    <property type="entry name" value="Thiolase-like"/>
</dbReference>
<dbReference type="SUPFAM" id="SSF51735">
    <property type="entry name" value="NAD(P)-binding Rossmann-fold domains"/>
    <property type="match status" value="4"/>
</dbReference>
<dbReference type="PROSITE" id="PS00012">
    <property type="entry name" value="PHOSPHOPANTETHEINE"/>
    <property type="match status" value="2"/>
</dbReference>
<dbReference type="FunFam" id="3.40.47.10:FF:000019">
    <property type="entry name" value="Polyketide synthase type I"/>
    <property type="match status" value="2"/>
</dbReference>
<evidence type="ECO:0000256" key="5">
    <source>
        <dbReference type="ARBA" id="ARBA00022679"/>
    </source>
</evidence>
<dbReference type="SUPFAM" id="SSF101173">
    <property type="entry name" value="Docking domain B of the erythromycin polyketide synthase (DEBS)"/>
    <property type="match status" value="1"/>
</dbReference>
<dbReference type="InterPro" id="IPR057326">
    <property type="entry name" value="KR_dom"/>
</dbReference>
<evidence type="ECO:0000256" key="7">
    <source>
        <dbReference type="ARBA" id="ARBA00023194"/>
    </source>
</evidence>
<dbReference type="InterPro" id="IPR036736">
    <property type="entry name" value="ACP-like_sf"/>
</dbReference>
<dbReference type="InterPro" id="IPR016036">
    <property type="entry name" value="Malonyl_transacylase_ACP-bd"/>
</dbReference>
<dbReference type="Pfam" id="PF08990">
    <property type="entry name" value="Docking"/>
    <property type="match status" value="1"/>
</dbReference>
<dbReference type="GO" id="GO:0004312">
    <property type="term" value="F:fatty acid synthase activity"/>
    <property type="evidence" value="ECO:0007669"/>
    <property type="project" value="TreeGrafter"/>
</dbReference>
<keyword evidence="4" id="KW-0597">Phosphoprotein</keyword>
<dbReference type="InterPro" id="IPR014043">
    <property type="entry name" value="Acyl_transferase_dom"/>
</dbReference>
<evidence type="ECO:0000313" key="14">
    <source>
        <dbReference type="EMBL" id="MBB5857530.1"/>
    </source>
</evidence>
<evidence type="ECO:0000256" key="2">
    <source>
        <dbReference type="ARBA" id="ARBA00004792"/>
    </source>
</evidence>
<keyword evidence="9" id="KW-0012">Acyltransferase</keyword>
<dbReference type="SUPFAM" id="SSF55048">
    <property type="entry name" value="Probable ACP-binding domain of malonyl-CoA ACP transacylase"/>
    <property type="match status" value="2"/>
</dbReference>
<dbReference type="FunFam" id="1.10.1200.10:FF:000007">
    <property type="entry name" value="Probable polyketide synthase pks17"/>
    <property type="match status" value="2"/>
</dbReference>
<feature type="region of interest" description="C-terminal hotdog fold" evidence="10">
    <location>
        <begin position="1010"/>
        <end position="1143"/>
    </location>
</feature>
<dbReference type="PROSITE" id="PS00606">
    <property type="entry name" value="KS3_1"/>
    <property type="match status" value="2"/>
</dbReference>
<feature type="region of interest" description="N-terminal hotdog fold" evidence="10">
    <location>
        <begin position="885"/>
        <end position="1000"/>
    </location>
</feature>
<name>A0A841BEV2_9PSEU</name>
<feature type="active site" description="Proton acceptor; for dehydratase activity" evidence="10">
    <location>
        <position position="917"/>
    </location>
</feature>
<dbReference type="Pfam" id="PF02801">
    <property type="entry name" value="Ketoacyl-synt_C"/>
    <property type="match status" value="2"/>
</dbReference>
<feature type="domain" description="Carrier" evidence="11">
    <location>
        <begin position="1556"/>
        <end position="1631"/>
    </location>
</feature>
<feature type="domain" description="Ketosynthase family 3 (KS3)" evidence="12">
    <location>
        <begin position="33"/>
        <end position="455"/>
    </location>
</feature>
<keyword evidence="3" id="KW-0596">Phosphopantetheine</keyword>
<dbReference type="EMBL" id="JACHMX010000001">
    <property type="protein sequence ID" value="MBB5857530.1"/>
    <property type="molecule type" value="Genomic_DNA"/>
</dbReference>
<dbReference type="PROSITE" id="PS50075">
    <property type="entry name" value="CARRIER"/>
    <property type="match status" value="2"/>
</dbReference>
<dbReference type="PANTHER" id="PTHR43775">
    <property type="entry name" value="FATTY ACID SYNTHASE"/>
    <property type="match status" value="1"/>
</dbReference>
<dbReference type="InterPro" id="IPR006162">
    <property type="entry name" value="Ppantetheine_attach_site"/>
</dbReference>
<dbReference type="InterPro" id="IPR036299">
    <property type="entry name" value="Polyketide_synth_docking_sf"/>
</dbReference>
<evidence type="ECO:0000256" key="4">
    <source>
        <dbReference type="ARBA" id="ARBA00022553"/>
    </source>
</evidence>
<keyword evidence="6" id="KW-0677">Repeat</keyword>
<dbReference type="Gene3D" id="3.40.50.720">
    <property type="entry name" value="NAD(P)-binding Rossmann-like Domain"/>
    <property type="match status" value="3"/>
</dbReference>
<dbReference type="Pfam" id="PF00698">
    <property type="entry name" value="Acyl_transf_1"/>
    <property type="match status" value="2"/>
</dbReference>
<dbReference type="InterPro" id="IPR009081">
    <property type="entry name" value="PP-bd_ACP"/>
</dbReference>
<evidence type="ECO:0000259" key="13">
    <source>
        <dbReference type="PROSITE" id="PS52019"/>
    </source>
</evidence>
<dbReference type="InterPro" id="IPR020807">
    <property type="entry name" value="PKS_DH"/>
</dbReference>
<comment type="caution">
    <text evidence="14">The sequence shown here is derived from an EMBL/GenBank/DDBJ whole genome shotgun (WGS) entry which is preliminary data.</text>
</comment>
<evidence type="ECO:0000259" key="12">
    <source>
        <dbReference type="PROSITE" id="PS52004"/>
    </source>
</evidence>
<dbReference type="GO" id="GO:0033068">
    <property type="term" value="P:macrolide biosynthetic process"/>
    <property type="evidence" value="ECO:0007669"/>
    <property type="project" value="UniProtKB-ARBA"/>
</dbReference>
<dbReference type="InterPro" id="IPR015083">
    <property type="entry name" value="NorB/c/GfsB-D-like_docking"/>
</dbReference>
<dbReference type="Pfam" id="PF00550">
    <property type="entry name" value="PP-binding"/>
    <property type="match status" value="2"/>
</dbReference>